<dbReference type="GO" id="GO:0033539">
    <property type="term" value="P:fatty acid beta-oxidation using acyl-CoA dehydrogenase"/>
    <property type="evidence" value="ECO:0007669"/>
    <property type="project" value="TreeGrafter"/>
</dbReference>
<dbReference type="GO" id="GO:0003995">
    <property type="term" value="F:acyl-CoA dehydrogenase activity"/>
    <property type="evidence" value="ECO:0007669"/>
    <property type="project" value="TreeGrafter"/>
</dbReference>
<evidence type="ECO:0000256" key="1">
    <source>
        <dbReference type="ARBA" id="ARBA00023002"/>
    </source>
</evidence>
<keyword evidence="3" id="KW-1185">Reference proteome</keyword>
<accession>A0A9W7X440</accession>
<reference evidence="2" key="1">
    <citation type="submission" date="2021-02" db="EMBL/GenBank/DDBJ databases">
        <title>Comparative genomics reveals that relaxation of natural selection precedes convergent phenotypic evolution of cavefish.</title>
        <authorList>
            <person name="Peng Z."/>
        </authorList>
    </citation>
    <scope>NUCLEOTIDE SEQUENCE</scope>
    <source>
        <tissue evidence="2">Muscle</tissue>
    </source>
</reference>
<organism evidence="2 3">
    <name type="scientific">Triplophysa rosa</name>
    <name type="common">Cave loach</name>
    <dbReference type="NCBI Taxonomy" id="992332"/>
    <lineage>
        <taxon>Eukaryota</taxon>
        <taxon>Metazoa</taxon>
        <taxon>Chordata</taxon>
        <taxon>Craniata</taxon>
        <taxon>Vertebrata</taxon>
        <taxon>Euteleostomi</taxon>
        <taxon>Actinopterygii</taxon>
        <taxon>Neopterygii</taxon>
        <taxon>Teleostei</taxon>
        <taxon>Ostariophysi</taxon>
        <taxon>Cypriniformes</taxon>
        <taxon>Nemacheilidae</taxon>
        <taxon>Triplophysa</taxon>
    </lineage>
</organism>
<dbReference type="InterPro" id="IPR050741">
    <property type="entry name" value="Acyl-CoA_dehydrogenase"/>
</dbReference>
<keyword evidence="1" id="KW-0560">Oxidoreductase</keyword>
<protein>
    <submittedName>
        <fullName evidence="2">Acyl-CoA dehydrogenase family member 11</fullName>
    </submittedName>
</protein>
<dbReference type="SUPFAM" id="SSF56645">
    <property type="entry name" value="Acyl-CoA dehydrogenase NM domain-like"/>
    <property type="match status" value="1"/>
</dbReference>
<dbReference type="Gene3D" id="1.10.540.10">
    <property type="entry name" value="Acyl-CoA dehydrogenase/oxidase, N-terminal domain"/>
    <property type="match status" value="1"/>
</dbReference>
<comment type="caution">
    <text evidence="2">The sequence shown here is derived from an EMBL/GenBank/DDBJ whole genome shotgun (WGS) entry which is preliminary data.</text>
</comment>
<sequence>EVQKYYAKHKDTPERWQTPPVIEDLKAKARTAGLWNLFLPAKSGLSQLDYAHIAEETGRCFYAPEVFNCQAPGSGTPRNAHAVTECGSWTGRPNDSSLPELWKVVESPSWTDEAPYSPLSFVSHGRLSINVPSGAILRHFCVRVVALPVTVTYIGSVRFDTDLTSINIHNMRV</sequence>
<dbReference type="GO" id="GO:0005739">
    <property type="term" value="C:mitochondrion"/>
    <property type="evidence" value="ECO:0007669"/>
    <property type="project" value="TreeGrafter"/>
</dbReference>
<dbReference type="AlphaFoldDB" id="A0A9W7X440"/>
<feature type="non-terminal residue" evidence="2">
    <location>
        <position position="1"/>
    </location>
</feature>
<dbReference type="InterPro" id="IPR037069">
    <property type="entry name" value="AcylCoA_DH/ox_N_sf"/>
</dbReference>
<evidence type="ECO:0000313" key="3">
    <source>
        <dbReference type="Proteomes" id="UP001059041"/>
    </source>
</evidence>
<dbReference type="Proteomes" id="UP001059041">
    <property type="component" value="Linkage Group LG1"/>
</dbReference>
<dbReference type="EMBL" id="JAFHDT010000001">
    <property type="protein sequence ID" value="KAI7813757.1"/>
    <property type="molecule type" value="Genomic_DNA"/>
</dbReference>
<proteinExistence type="predicted"/>
<evidence type="ECO:0000313" key="2">
    <source>
        <dbReference type="EMBL" id="KAI7813757.1"/>
    </source>
</evidence>
<name>A0A9W7X440_TRIRA</name>
<dbReference type="GO" id="GO:0050660">
    <property type="term" value="F:flavin adenine dinucleotide binding"/>
    <property type="evidence" value="ECO:0007669"/>
    <property type="project" value="InterPro"/>
</dbReference>
<gene>
    <name evidence="2" type="ORF">IRJ41_000442</name>
</gene>
<dbReference type="PANTHER" id="PTHR48083:SF13">
    <property type="entry name" value="ACYL-COA DEHYDROGENASE FAMILY MEMBER 11"/>
    <property type="match status" value="1"/>
</dbReference>
<dbReference type="InterPro" id="IPR009100">
    <property type="entry name" value="AcylCoA_DH/oxidase_NM_dom_sf"/>
</dbReference>
<dbReference type="PANTHER" id="PTHR48083">
    <property type="entry name" value="MEDIUM-CHAIN SPECIFIC ACYL-COA DEHYDROGENASE, MITOCHONDRIAL-RELATED"/>
    <property type="match status" value="1"/>
</dbReference>